<dbReference type="InterPro" id="IPR013785">
    <property type="entry name" value="Aldolase_TIM"/>
</dbReference>
<dbReference type="RefSeq" id="WP_345347133.1">
    <property type="nucleotide sequence ID" value="NZ_BAABFB010000050.1"/>
</dbReference>
<accession>A0ABP8P8P2</accession>
<evidence type="ECO:0000256" key="1">
    <source>
        <dbReference type="ARBA" id="ARBA00023239"/>
    </source>
</evidence>
<keyword evidence="1 2" id="KW-0456">Lyase</keyword>
<dbReference type="InterPro" id="IPR002220">
    <property type="entry name" value="DapA-like"/>
</dbReference>
<dbReference type="PANTHER" id="PTHR12128:SF19">
    <property type="entry name" value="5-DEHYDRO-4-DEOXYGLUCARATE DEHYDRATASE 2-RELATED"/>
    <property type="match status" value="1"/>
</dbReference>
<dbReference type="SMART" id="SM01130">
    <property type="entry name" value="DHDPS"/>
    <property type="match status" value="1"/>
</dbReference>
<comment type="caution">
    <text evidence="3">The sequence shown here is derived from an EMBL/GenBank/DDBJ whole genome shotgun (WGS) entry which is preliminary data.</text>
</comment>
<proteinExistence type="inferred from homology"/>
<comment type="similarity">
    <text evidence="2">Belongs to the DapA family.</text>
</comment>
<reference evidence="4" key="1">
    <citation type="journal article" date="2019" name="Int. J. Syst. Evol. Microbiol.">
        <title>The Global Catalogue of Microorganisms (GCM) 10K type strain sequencing project: providing services to taxonomists for standard genome sequencing and annotation.</title>
        <authorList>
            <consortium name="The Broad Institute Genomics Platform"/>
            <consortium name="The Broad Institute Genome Sequencing Center for Infectious Disease"/>
            <person name="Wu L."/>
            <person name="Ma J."/>
        </authorList>
    </citation>
    <scope>NUCLEOTIDE SEQUENCE [LARGE SCALE GENOMIC DNA]</scope>
    <source>
        <strain evidence="4">JCM 32206</strain>
    </source>
</reference>
<dbReference type="SUPFAM" id="SSF51569">
    <property type="entry name" value="Aldolase"/>
    <property type="match status" value="1"/>
</dbReference>
<evidence type="ECO:0000256" key="2">
    <source>
        <dbReference type="PIRNR" id="PIRNR001365"/>
    </source>
</evidence>
<dbReference type="Gene3D" id="3.20.20.70">
    <property type="entry name" value="Aldolase class I"/>
    <property type="match status" value="1"/>
</dbReference>
<keyword evidence="4" id="KW-1185">Reference proteome</keyword>
<gene>
    <name evidence="3" type="ORF">GCM10023094_32960</name>
</gene>
<name>A0ABP8P8P2_9NOCA</name>
<dbReference type="Proteomes" id="UP001501183">
    <property type="component" value="Unassembled WGS sequence"/>
</dbReference>
<evidence type="ECO:0008006" key="5">
    <source>
        <dbReference type="Google" id="ProtNLM"/>
    </source>
</evidence>
<dbReference type="Pfam" id="PF00701">
    <property type="entry name" value="DHDPS"/>
    <property type="match status" value="1"/>
</dbReference>
<protein>
    <recommendedName>
        <fullName evidence="5">4-hydroxy-tetrahydrodipicolinate synthase</fullName>
    </recommendedName>
</protein>
<sequence>MRASTTGEVELVAFMPTPFGETGIDEDAVALQMRHYGATGTTVGLLGGMGEFYAVSHDEADRLIRASVDGIGTDGRVLAAVGFATREAVRLAETASDAGCRGLVVNPPYYVHPSPRAYAEHVRAVTEASGLDAVVYSSSHLAIDDSYLDALVTVDGFRGVKDELSSPDEFAQRVLRWGDRVDFWAVGEHTAAPYVAAGATAVTSALANVCPEASREHLAGGDTTGDLARLVHDSVRLLGAEPGTSASVAKEMIAAVRPWPTSVRGPQAVASDSLRSEVRELVRTVTDRYRR</sequence>
<organism evidence="3 4">
    <name type="scientific">Rhodococcus olei</name>
    <dbReference type="NCBI Taxonomy" id="2161675"/>
    <lineage>
        <taxon>Bacteria</taxon>
        <taxon>Bacillati</taxon>
        <taxon>Actinomycetota</taxon>
        <taxon>Actinomycetes</taxon>
        <taxon>Mycobacteriales</taxon>
        <taxon>Nocardiaceae</taxon>
        <taxon>Rhodococcus</taxon>
    </lineage>
</organism>
<dbReference type="PIRSF" id="PIRSF001365">
    <property type="entry name" value="DHDPS"/>
    <property type="match status" value="1"/>
</dbReference>
<dbReference type="CDD" id="cd00408">
    <property type="entry name" value="DHDPS-like"/>
    <property type="match status" value="1"/>
</dbReference>
<evidence type="ECO:0000313" key="3">
    <source>
        <dbReference type="EMBL" id="GAA4482633.1"/>
    </source>
</evidence>
<dbReference type="EMBL" id="BAABFB010000050">
    <property type="protein sequence ID" value="GAA4482633.1"/>
    <property type="molecule type" value="Genomic_DNA"/>
</dbReference>
<dbReference type="PANTHER" id="PTHR12128">
    <property type="entry name" value="DIHYDRODIPICOLINATE SYNTHASE"/>
    <property type="match status" value="1"/>
</dbReference>
<evidence type="ECO:0000313" key="4">
    <source>
        <dbReference type="Proteomes" id="UP001501183"/>
    </source>
</evidence>